<dbReference type="EMBL" id="WIVE01000100">
    <property type="protein sequence ID" value="MQX38428.1"/>
    <property type="molecule type" value="Genomic_DNA"/>
</dbReference>
<dbReference type="InterPro" id="IPR006001">
    <property type="entry name" value="Therm_gnt_kin"/>
</dbReference>
<dbReference type="PANTHER" id="PTHR43442:SF3">
    <property type="entry name" value="GLUCONOKINASE-RELATED"/>
    <property type="match status" value="1"/>
</dbReference>
<comment type="similarity">
    <text evidence="2 10">Belongs to the gluconokinase GntK/GntV family.</text>
</comment>
<comment type="caution">
    <text evidence="11">The sequence shown here is derived from an EMBL/GenBank/DDBJ whole genome shotgun (WGS) entry which is preliminary data.</text>
</comment>
<comment type="catalytic activity">
    <reaction evidence="9 10">
        <text>D-gluconate + ATP = 6-phospho-D-gluconate + ADP + H(+)</text>
        <dbReference type="Rhea" id="RHEA:19433"/>
        <dbReference type="ChEBI" id="CHEBI:15378"/>
        <dbReference type="ChEBI" id="CHEBI:18391"/>
        <dbReference type="ChEBI" id="CHEBI:30616"/>
        <dbReference type="ChEBI" id="CHEBI:58759"/>
        <dbReference type="ChEBI" id="CHEBI:456216"/>
        <dbReference type="EC" id="2.7.1.12"/>
    </reaction>
</comment>
<dbReference type="GO" id="GO:0046316">
    <property type="term" value="F:gluconokinase activity"/>
    <property type="evidence" value="ECO:0007669"/>
    <property type="project" value="UniProtKB-EC"/>
</dbReference>
<evidence type="ECO:0000256" key="3">
    <source>
        <dbReference type="ARBA" id="ARBA00012054"/>
    </source>
</evidence>
<comment type="pathway">
    <text evidence="1">Carbohydrate acid metabolism.</text>
</comment>
<dbReference type="GO" id="GO:0019521">
    <property type="term" value="P:D-gluconate metabolic process"/>
    <property type="evidence" value="ECO:0007669"/>
    <property type="project" value="UniProtKB-KW"/>
</dbReference>
<dbReference type="NCBIfam" id="TIGR01313">
    <property type="entry name" value="therm_gnt_kin"/>
    <property type="match status" value="1"/>
</dbReference>
<dbReference type="FunFam" id="3.40.50.300:FF:000522">
    <property type="entry name" value="Gluconokinase"/>
    <property type="match status" value="1"/>
</dbReference>
<accession>A0A7X1ZH31</accession>
<dbReference type="SUPFAM" id="SSF52540">
    <property type="entry name" value="P-loop containing nucleoside triphosphate hydrolases"/>
    <property type="match status" value="1"/>
</dbReference>
<evidence type="ECO:0000313" key="12">
    <source>
        <dbReference type="Proteomes" id="UP000434582"/>
    </source>
</evidence>
<sequence length="181" mass="19395">MSMAASPVRFERRPVAVVMGPCGCGKSTVGAALGARFGVPFLDADDYHPPANVAKMSQGIPLDDDDRWPWLTALGEAMRDRAEDTGGVIAGCSALKRSYREHIARTIGLPVVFLLLDGSRETLWARMTARKDHYMPPSLLDSQLAALERPAADEPAVILSIEGELAPLLDEATAVLESGLP</sequence>
<proteinExistence type="inferred from homology"/>
<keyword evidence="7 10" id="KW-0067">ATP-binding</keyword>
<dbReference type="CDD" id="cd02021">
    <property type="entry name" value="GntK"/>
    <property type="match status" value="1"/>
</dbReference>
<evidence type="ECO:0000256" key="10">
    <source>
        <dbReference type="RuleBase" id="RU363066"/>
    </source>
</evidence>
<evidence type="ECO:0000256" key="1">
    <source>
        <dbReference type="ARBA" id="ARBA00004761"/>
    </source>
</evidence>
<dbReference type="GO" id="GO:0005524">
    <property type="term" value="F:ATP binding"/>
    <property type="evidence" value="ECO:0007669"/>
    <property type="project" value="UniProtKB-KW"/>
</dbReference>
<evidence type="ECO:0000313" key="11">
    <source>
        <dbReference type="EMBL" id="MQX38428.1"/>
    </source>
</evidence>
<keyword evidence="12" id="KW-1185">Reference proteome</keyword>
<keyword evidence="4 10" id="KW-0808">Transferase</keyword>
<evidence type="ECO:0000256" key="7">
    <source>
        <dbReference type="ARBA" id="ARBA00022840"/>
    </source>
</evidence>
<name>A0A7X1ZH31_9PROT</name>
<dbReference type="AlphaFoldDB" id="A0A7X1ZH31"/>
<evidence type="ECO:0000256" key="6">
    <source>
        <dbReference type="ARBA" id="ARBA00022777"/>
    </source>
</evidence>
<keyword evidence="5 10" id="KW-0547">Nucleotide-binding</keyword>
<dbReference type="InterPro" id="IPR027417">
    <property type="entry name" value="P-loop_NTPase"/>
</dbReference>
<evidence type="ECO:0000256" key="5">
    <source>
        <dbReference type="ARBA" id="ARBA00022741"/>
    </source>
</evidence>
<dbReference type="Pfam" id="PF13671">
    <property type="entry name" value="AAA_33"/>
    <property type="match status" value="1"/>
</dbReference>
<keyword evidence="6 10" id="KW-0418">Kinase</keyword>
<gene>
    <name evidence="11" type="ORF">GHC57_18075</name>
</gene>
<organism evidence="11 12">
    <name type="scientific">Roseospira navarrensis</name>
    <dbReference type="NCBI Taxonomy" id="140058"/>
    <lineage>
        <taxon>Bacteria</taxon>
        <taxon>Pseudomonadati</taxon>
        <taxon>Pseudomonadota</taxon>
        <taxon>Alphaproteobacteria</taxon>
        <taxon>Rhodospirillales</taxon>
        <taxon>Rhodospirillaceae</taxon>
        <taxon>Roseospira</taxon>
    </lineage>
</organism>
<dbReference type="PANTHER" id="PTHR43442">
    <property type="entry name" value="GLUCONOKINASE-RELATED"/>
    <property type="match status" value="1"/>
</dbReference>
<evidence type="ECO:0000256" key="2">
    <source>
        <dbReference type="ARBA" id="ARBA00008420"/>
    </source>
</evidence>
<dbReference type="OrthoDB" id="9795716at2"/>
<dbReference type="EC" id="2.7.1.12" evidence="3 10"/>
<dbReference type="GO" id="GO:0005737">
    <property type="term" value="C:cytoplasm"/>
    <property type="evidence" value="ECO:0007669"/>
    <property type="project" value="TreeGrafter"/>
</dbReference>
<protein>
    <recommendedName>
        <fullName evidence="3 10">Gluconokinase</fullName>
        <ecNumber evidence="3 10">2.7.1.12</ecNumber>
    </recommendedName>
</protein>
<keyword evidence="8" id="KW-0311">Gluconate utilization</keyword>
<evidence type="ECO:0000256" key="4">
    <source>
        <dbReference type="ARBA" id="ARBA00022679"/>
    </source>
</evidence>
<dbReference type="Proteomes" id="UP000434582">
    <property type="component" value="Unassembled WGS sequence"/>
</dbReference>
<evidence type="ECO:0000256" key="9">
    <source>
        <dbReference type="ARBA" id="ARBA00048090"/>
    </source>
</evidence>
<dbReference type="Gene3D" id="3.40.50.300">
    <property type="entry name" value="P-loop containing nucleotide triphosphate hydrolases"/>
    <property type="match status" value="1"/>
</dbReference>
<reference evidence="11 12" key="1">
    <citation type="submission" date="2019-10" db="EMBL/GenBank/DDBJ databases">
        <title>Draft whole-genome sequence of the purple nonsulfur photosynthetic bacterium Roseospira navarrensis DSM 15114.</title>
        <authorList>
            <person name="Kyndt J.A."/>
            <person name="Meyer T.E."/>
        </authorList>
    </citation>
    <scope>NUCLEOTIDE SEQUENCE [LARGE SCALE GENOMIC DNA]</scope>
    <source>
        <strain evidence="11 12">DSM 15114</strain>
    </source>
</reference>
<evidence type="ECO:0000256" key="8">
    <source>
        <dbReference type="ARBA" id="ARBA00023064"/>
    </source>
</evidence>